<protein>
    <submittedName>
        <fullName evidence="1">Uncharacterized protein</fullName>
    </submittedName>
</protein>
<organism evidence="1 2">
    <name type="scientific">Pseudonocardia cypriaca</name>
    <dbReference type="NCBI Taxonomy" id="882449"/>
    <lineage>
        <taxon>Bacteria</taxon>
        <taxon>Bacillati</taxon>
        <taxon>Actinomycetota</taxon>
        <taxon>Actinomycetes</taxon>
        <taxon>Pseudonocardiales</taxon>
        <taxon>Pseudonocardiaceae</taxon>
        <taxon>Pseudonocardia</taxon>
    </lineage>
</organism>
<comment type="caution">
    <text evidence="1">The sequence shown here is derived from an EMBL/GenBank/DDBJ whole genome shotgun (WGS) entry which is preliminary data.</text>
</comment>
<dbReference type="AlphaFoldDB" id="A0A543FUJ9"/>
<accession>A0A543FUJ9</accession>
<reference evidence="1 2" key="1">
    <citation type="submission" date="2019-06" db="EMBL/GenBank/DDBJ databases">
        <title>Sequencing the genomes of 1000 actinobacteria strains.</title>
        <authorList>
            <person name="Klenk H.-P."/>
        </authorList>
    </citation>
    <scope>NUCLEOTIDE SEQUENCE [LARGE SCALE GENOMIC DNA]</scope>
    <source>
        <strain evidence="1 2">DSM 45511</strain>
    </source>
</reference>
<evidence type="ECO:0000313" key="2">
    <source>
        <dbReference type="Proteomes" id="UP000319818"/>
    </source>
</evidence>
<proteinExistence type="predicted"/>
<evidence type="ECO:0000313" key="1">
    <source>
        <dbReference type="EMBL" id="TQM37517.1"/>
    </source>
</evidence>
<dbReference type="InterPro" id="IPR046036">
    <property type="entry name" value="DUF5994"/>
</dbReference>
<dbReference type="Proteomes" id="UP000319818">
    <property type="component" value="Unassembled WGS sequence"/>
</dbReference>
<gene>
    <name evidence="1" type="ORF">FB388_4732</name>
</gene>
<dbReference type="OrthoDB" id="3785441at2"/>
<sequence>MTSAATTNTPSIDDHQHLRLRLKPRGPVTGFVDGGWWPRSRDLPAELPELLAVLAVRLGPVESVSYHLDTWGPTPRRIVLDGRLVRLAGYRSQHPATIDVISAAHRVTLLVVAPDAAPDAAHSALMAAGHRGNVDQVDALLLPEPVPDS</sequence>
<name>A0A543FUJ9_9PSEU</name>
<dbReference type="EMBL" id="VFPH01000002">
    <property type="protein sequence ID" value="TQM37517.1"/>
    <property type="molecule type" value="Genomic_DNA"/>
</dbReference>
<keyword evidence="2" id="KW-1185">Reference proteome</keyword>
<dbReference type="RefSeq" id="WP_142104328.1">
    <property type="nucleotide sequence ID" value="NZ_VFPH01000002.1"/>
</dbReference>
<dbReference type="Pfam" id="PF19457">
    <property type="entry name" value="DUF5994"/>
    <property type="match status" value="1"/>
</dbReference>